<reference evidence="7 8" key="1">
    <citation type="submission" date="2019-07" db="EMBL/GenBank/DDBJ databases">
        <title>Whole genome shotgun sequence of Chitinophaga cymbidii NBRC 109752.</title>
        <authorList>
            <person name="Hosoyama A."/>
            <person name="Uohara A."/>
            <person name="Ohji S."/>
            <person name="Ichikawa N."/>
        </authorList>
    </citation>
    <scope>NUCLEOTIDE SEQUENCE [LARGE SCALE GENOMIC DNA]</scope>
    <source>
        <strain evidence="7 8">NBRC 109752</strain>
    </source>
</reference>
<dbReference type="InterPro" id="IPR013325">
    <property type="entry name" value="RNA_pol_sigma_r2"/>
</dbReference>
<dbReference type="AlphaFoldDB" id="A0A512RQ51"/>
<evidence type="ECO:0000313" key="8">
    <source>
        <dbReference type="Proteomes" id="UP000321436"/>
    </source>
</evidence>
<organism evidence="7 8">
    <name type="scientific">Chitinophaga cymbidii</name>
    <dbReference type="NCBI Taxonomy" id="1096750"/>
    <lineage>
        <taxon>Bacteria</taxon>
        <taxon>Pseudomonadati</taxon>
        <taxon>Bacteroidota</taxon>
        <taxon>Chitinophagia</taxon>
        <taxon>Chitinophagales</taxon>
        <taxon>Chitinophagaceae</taxon>
        <taxon>Chitinophaga</taxon>
    </lineage>
</organism>
<evidence type="ECO:0000313" key="7">
    <source>
        <dbReference type="EMBL" id="GEP97821.1"/>
    </source>
</evidence>
<dbReference type="SUPFAM" id="SSF88946">
    <property type="entry name" value="Sigma2 domain of RNA polymerase sigma factors"/>
    <property type="match status" value="1"/>
</dbReference>
<evidence type="ECO:0000256" key="4">
    <source>
        <dbReference type="ARBA" id="ARBA00023125"/>
    </source>
</evidence>
<dbReference type="RefSeq" id="WP_146865780.1">
    <property type="nucleotide sequence ID" value="NZ_BKAU01000005.1"/>
</dbReference>
<dbReference type="InterPro" id="IPR013324">
    <property type="entry name" value="RNA_pol_sigma_r3/r4-like"/>
</dbReference>
<keyword evidence="2" id="KW-0805">Transcription regulation</keyword>
<comment type="similarity">
    <text evidence="1">Belongs to the sigma-70 factor family. ECF subfamily.</text>
</comment>
<dbReference type="InterPro" id="IPR007627">
    <property type="entry name" value="RNA_pol_sigma70_r2"/>
</dbReference>
<dbReference type="InterPro" id="IPR014284">
    <property type="entry name" value="RNA_pol_sigma-70_dom"/>
</dbReference>
<dbReference type="GO" id="GO:0006352">
    <property type="term" value="P:DNA-templated transcription initiation"/>
    <property type="evidence" value="ECO:0007669"/>
    <property type="project" value="InterPro"/>
</dbReference>
<keyword evidence="5" id="KW-0804">Transcription</keyword>
<proteinExistence type="inferred from homology"/>
<accession>A0A512RQ51</accession>
<keyword evidence="8" id="KW-1185">Reference proteome</keyword>
<evidence type="ECO:0000256" key="2">
    <source>
        <dbReference type="ARBA" id="ARBA00023015"/>
    </source>
</evidence>
<dbReference type="GO" id="GO:0016987">
    <property type="term" value="F:sigma factor activity"/>
    <property type="evidence" value="ECO:0007669"/>
    <property type="project" value="UniProtKB-KW"/>
</dbReference>
<dbReference type="Gene3D" id="1.10.1740.10">
    <property type="match status" value="1"/>
</dbReference>
<evidence type="ECO:0000256" key="5">
    <source>
        <dbReference type="ARBA" id="ARBA00023163"/>
    </source>
</evidence>
<dbReference type="InterPro" id="IPR039425">
    <property type="entry name" value="RNA_pol_sigma-70-like"/>
</dbReference>
<evidence type="ECO:0000259" key="6">
    <source>
        <dbReference type="Pfam" id="PF04542"/>
    </source>
</evidence>
<keyword evidence="3" id="KW-0731">Sigma factor</keyword>
<name>A0A512RQ51_9BACT</name>
<dbReference type="PANTHER" id="PTHR43133">
    <property type="entry name" value="RNA POLYMERASE ECF-TYPE SIGMA FACTO"/>
    <property type="match status" value="1"/>
</dbReference>
<evidence type="ECO:0000256" key="3">
    <source>
        <dbReference type="ARBA" id="ARBA00023082"/>
    </source>
</evidence>
<dbReference type="Proteomes" id="UP000321436">
    <property type="component" value="Unassembled WGS sequence"/>
</dbReference>
<dbReference type="GO" id="GO:0003677">
    <property type="term" value="F:DNA binding"/>
    <property type="evidence" value="ECO:0007669"/>
    <property type="project" value="UniProtKB-KW"/>
</dbReference>
<dbReference type="PANTHER" id="PTHR43133:SF8">
    <property type="entry name" value="RNA POLYMERASE SIGMA FACTOR HI_1459-RELATED"/>
    <property type="match status" value="1"/>
</dbReference>
<gene>
    <name evidence="7" type="ORF">CCY01nite_40810</name>
</gene>
<sequence>MLQNHFTGHGDNEGGRYFDRLYKNFNKDIKDYAGKLFRGNKADKEDFLQDFYIKLYELCHQQDFQEFRNARAYLLKMVRNSWLDYQESMRANKKKLERYLLDAGDALTATDFEDIPTYKDMLKLRSAAENAIHPIRWREIFCAIVEGEKYAGIAARMGLTSDIVKTQVYLARQAVRKFWEEQCI</sequence>
<feature type="domain" description="RNA polymerase sigma-70 region 2" evidence="6">
    <location>
        <begin position="21"/>
        <end position="85"/>
    </location>
</feature>
<comment type="caution">
    <text evidence="7">The sequence shown here is derived from an EMBL/GenBank/DDBJ whole genome shotgun (WGS) entry which is preliminary data.</text>
</comment>
<dbReference type="SUPFAM" id="SSF88659">
    <property type="entry name" value="Sigma3 and sigma4 domains of RNA polymerase sigma factors"/>
    <property type="match status" value="1"/>
</dbReference>
<dbReference type="Pfam" id="PF04542">
    <property type="entry name" value="Sigma70_r2"/>
    <property type="match status" value="1"/>
</dbReference>
<protein>
    <recommendedName>
        <fullName evidence="6">RNA polymerase sigma-70 region 2 domain-containing protein</fullName>
    </recommendedName>
</protein>
<evidence type="ECO:0000256" key="1">
    <source>
        <dbReference type="ARBA" id="ARBA00010641"/>
    </source>
</evidence>
<dbReference type="EMBL" id="BKAU01000005">
    <property type="protein sequence ID" value="GEP97821.1"/>
    <property type="molecule type" value="Genomic_DNA"/>
</dbReference>
<keyword evidence="4" id="KW-0238">DNA-binding</keyword>
<dbReference type="OrthoDB" id="7861343at2"/>
<dbReference type="NCBIfam" id="TIGR02937">
    <property type="entry name" value="sigma70-ECF"/>
    <property type="match status" value="1"/>
</dbReference>